<sequence length="760" mass="82641">MEIRWAAPKHELLAQDHINARTTNWTEITMNSLASASEESLVISDCDDSGVESATNDALPGPSERRPAASSPCPAHCSSICASVDSSTHLDTLTLHSADIALLGKHLARTHGIFAWRVYPLTCPPRGPALDEPGGGLYQRIDAFLKPSGRAVHYVELLVEWVSSARSDNSFLVFAPRFRHNPGAPGGMQEEPRLIGTRVHAFRARKCDPGTSSNAEFLLNKLGLGSRWACSWNWDTKLGATFDGPGYSRSALKRALVERWDNDARTYWLRAGKTEDGADAWAQEILEFEWAGGWDEDDSDLDGEGEWSDESEGSDVSESCSEGCSECDEEDESEDDEREERVFVHPEVVLSEGPSSTEPVPLPEPVRLAEWDAGVSSATSPPAHPFEGSRPARKDPAVPTIVHVPPPAPKIFRVVIEEASDDEEDDDTVVYPRAPPSIPEREDEEEVILYEVPRAPLAVYPPNCLRPSTSSDPLPHLRTIHAPIPTRAATLAPPPPLAVPMMPTSPESTAVMTSTTKTVTTSTAPPKPPLLAFYDCAPTALPSWTPGLAFLEPRRFVPRVLSTRTTQLSGIGHARIPVSYTVALERKEGTENGVRAVISVHSRNPPSLPAPPPARAVTSCRCRPTGKPALKPTATRPHVLSSPLARLLNPAPQPQNTPNATALCVHTAIPEEPEPEPEQEHAAGTGEKGKKKKKARRGGKKLTARRHRVREENGQRLQLLTLQLRLEADVAAREEGMVLAEVALSVDERAVGEWVEALGV</sequence>
<evidence type="ECO:0000256" key="1">
    <source>
        <dbReference type="SAM" id="MobiDB-lite"/>
    </source>
</evidence>
<accession>A0A1M2VJY6</accession>
<proteinExistence type="predicted"/>
<feature type="region of interest" description="Disordered" evidence="1">
    <location>
        <begin position="601"/>
        <end position="620"/>
    </location>
</feature>
<feature type="compositionally biased region" description="Basic residues" evidence="1">
    <location>
        <begin position="689"/>
        <end position="708"/>
    </location>
</feature>
<feature type="region of interest" description="Disordered" evidence="1">
    <location>
        <begin position="671"/>
        <end position="711"/>
    </location>
</feature>
<dbReference type="OrthoDB" id="2758236at2759"/>
<feature type="compositionally biased region" description="Acidic residues" evidence="1">
    <location>
        <begin position="294"/>
        <end position="315"/>
    </location>
</feature>
<name>A0A1M2VJY6_TRAPU</name>
<dbReference type="EMBL" id="MNAD01001111">
    <property type="protein sequence ID" value="OJT07877.1"/>
    <property type="molecule type" value="Genomic_DNA"/>
</dbReference>
<dbReference type="Proteomes" id="UP000184267">
    <property type="component" value="Unassembled WGS sequence"/>
</dbReference>
<comment type="caution">
    <text evidence="2">The sequence shown here is derived from an EMBL/GenBank/DDBJ whole genome shotgun (WGS) entry which is preliminary data.</text>
</comment>
<protein>
    <submittedName>
        <fullName evidence="2">Uncharacterized protein</fullName>
    </submittedName>
</protein>
<feature type="compositionally biased region" description="Acidic residues" evidence="1">
    <location>
        <begin position="325"/>
        <end position="338"/>
    </location>
</feature>
<organism evidence="2 3">
    <name type="scientific">Trametes pubescens</name>
    <name type="common">White-rot fungus</name>
    <dbReference type="NCBI Taxonomy" id="154538"/>
    <lineage>
        <taxon>Eukaryota</taxon>
        <taxon>Fungi</taxon>
        <taxon>Dikarya</taxon>
        <taxon>Basidiomycota</taxon>
        <taxon>Agaricomycotina</taxon>
        <taxon>Agaricomycetes</taxon>
        <taxon>Polyporales</taxon>
        <taxon>Polyporaceae</taxon>
        <taxon>Trametes</taxon>
    </lineage>
</organism>
<dbReference type="OMA" id="TRVHAFR"/>
<feature type="region of interest" description="Disordered" evidence="1">
    <location>
        <begin position="419"/>
        <end position="443"/>
    </location>
</feature>
<feature type="region of interest" description="Disordered" evidence="1">
    <location>
        <begin position="374"/>
        <end position="394"/>
    </location>
</feature>
<feature type="region of interest" description="Disordered" evidence="1">
    <location>
        <begin position="292"/>
        <end position="340"/>
    </location>
</feature>
<evidence type="ECO:0000313" key="3">
    <source>
        <dbReference type="Proteomes" id="UP000184267"/>
    </source>
</evidence>
<gene>
    <name evidence="2" type="ORF">TRAPUB_1227</name>
</gene>
<keyword evidence="3" id="KW-1185">Reference proteome</keyword>
<evidence type="ECO:0000313" key="2">
    <source>
        <dbReference type="EMBL" id="OJT07877.1"/>
    </source>
</evidence>
<feature type="compositionally biased region" description="Acidic residues" evidence="1">
    <location>
        <begin position="419"/>
        <end position="428"/>
    </location>
</feature>
<dbReference type="AlphaFoldDB" id="A0A1M2VJY6"/>
<reference evidence="2 3" key="1">
    <citation type="submission" date="2016-10" db="EMBL/GenBank/DDBJ databases">
        <title>Genome sequence of the basidiomycete white-rot fungus Trametes pubescens.</title>
        <authorList>
            <person name="Makela M.R."/>
            <person name="Granchi Z."/>
            <person name="Peng M."/>
            <person name="De Vries R.P."/>
            <person name="Grigoriev I."/>
            <person name="Riley R."/>
            <person name="Hilden K."/>
        </authorList>
    </citation>
    <scope>NUCLEOTIDE SEQUENCE [LARGE SCALE GENOMIC DNA]</scope>
    <source>
        <strain evidence="2 3">FBCC735</strain>
    </source>
</reference>